<reference evidence="2" key="1">
    <citation type="journal article" date="2023" name="G3 (Bethesda)">
        <title>Whole genome assemblies of Zophobas morio and Tenebrio molitor.</title>
        <authorList>
            <person name="Kaur S."/>
            <person name="Stinson S.A."/>
            <person name="diCenzo G.C."/>
        </authorList>
    </citation>
    <scope>NUCLEOTIDE SEQUENCE</scope>
    <source>
        <strain evidence="2">QUZm001</strain>
    </source>
</reference>
<feature type="compositionally biased region" description="Low complexity" evidence="1">
    <location>
        <begin position="84"/>
        <end position="96"/>
    </location>
</feature>
<feature type="compositionally biased region" description="Acidic residues" evidence="1">
    <location>
        <begin position="19"/>
        <end position="46"/>
    </location>
</feature>
<gene>
    <name evidence="2" type="ORF">Zmor_006035</name>
</gene>
<dbReference type="EMBL" id="JALNTZ010000002">
    <property type="protein sequence ID" value="KAJ3661647.1"/>
    <property type="molecule type" value="Genomic_DNA"/>
</dbReference>
<protein>
    <submittedName>
        <fullName evidence="2">Uncharacterized protein</fullName>
    </submittedName>
</protein>
<sequence>MAGKKALSHAELVELIEGDLSDLECLSDDQSDGWESEGPEPPDDVENLVVFQSSGSSEEDNNETPFFEHRTPERFAASETCRVSPAPTAPSASRASKIMTPRLDDPLVFDV</sequence>
<comment type="caution">
    <text evidence="2">The sequence shown here is derived from an EMBL/GenBank/DDBJ whole genome shotgun (WGS) entry which is preliminary data.</text>
</comment>
<dbReference type="AlphaFoldDB" id="A0AA38IWQ8"/>
<dbReference type="Proteomes" id="UP001168821">
    <property type="component" value="Unassembled WGS sequence"/>
</dbReference>
<keyword evidence="3" id="KW-1185">Reference proteome</keyword>
<evidence type="ECO:0000313" key="2">
    <source>
        <dbReference type="EMBL" id="KAJ3661647.1"/>
    </source>
</evidence>
<feature type="region of interest" description="Disordered" evidence="1">
    <location>
        <begin position="19"/>
        <end position="111"/>
    </location>
</feature>
<name>A0AA38IWQ8_9CUCU</name>
<organism evidence="2 3">
    <name type="scientific">Zophobas morio</name>
    <dbReference type="NCBI Taxonomy" id="2755281"/>
    <lineage>
        <taxon>Eukaryota</taxon>
        <taxon>Metazoa</taxon>
        <taxon>Ecdysozoa</taxon>
        <taxon>Arthropoda</taxon>
        <taxon>Hexapoda</taxon>
        <taxon>Insecta</taxon>
        <taxon>Pterygota</taxon>
        <taxon>Neoptera</taxon>
        <taxon>Endopterygota</taxon>
        <taxon>Coleoptera</taxon>
        <taxon>Polyphaga</taxon>
        <taxon>Cucujiformia</taxon>
        <taxon>Tenebrionidae</taxon>
        <taxon>Zophobas</taxon>
    </lineage>
</organism>
<proteinExistence type="predicted"/>
<accession>A0AA38IWQ8</accession>
<evidence type="ECO:0000313" key="3">
    <source>
        <dbReference type="Proteomes" id="UP001168821"/>
    </source>
</evidence>
<evidence type="ECO:0000256" key="1">
    <source>
        <dbReference type="SAM" id="MobiDB-lite"/>
    </source>
</evidence>